<dbReference type="GO" id="GO:0006313">
    <property type="term" value="P:DNA transposition"/>
    <property type="evidence" value="ECO:0007669"/>
    <property type="project" value="InterPro"/>
</dbReference>
<keyword evidence="2" id="KW-0815">Transposition</keyword>
<evidence type="ECO:0000256" key="3">
    <source>
        <dbReference type="ARBA" id="ARBA00023125"/>
    </source>
</evidence>
<evidence type="ECO:0000313" key="7">
    <source>
        <dbReference type="Proteomes" id="UP000575068"/>
    </source>
</evidence>
<dbReference type="Proteomes" id="UP000575068">
    <property type="component" value="Unassembled WGS sequence"/>
</dbReference>
<dbReference type="NCBIfam" id="NF033527">
    <property type="entry name" value="transpos_Tn3"/>
    <property type="match status" value="1"/>
</dbReference>
<dbReference type="EMBL" id="JACHOV010000012">
    <property type="protein sequence ID" value="MBB4642568.1"/>
    <property type="molecule type" value="Genomic_DNA"/>
</dbReference>
<comment type="similarity">
    <text evidence="1">Belongs to the transposase 7 family.</text>
</comment>
<evidence type="ECO:0000259" key="5">
    <source>
        <dbReference type="Pfam" id="PF01526"/>
    </source>
</evidence>
<dbReference type="AlphaFoldDB" id="A0A840HYH7"/>
<name>A0A840HYH7_9SPHN</name>
<comment type="caution">
    <text evidence="6">The sequence shown here is derived from an EMBL/GenBank/DDBJ whole genome shotgun (WGS) entry which is preliminary data.</text>
</comment>
<dbReference type="InterPro" id="IPR002513">
    <property type="entry name" value="Tn3_Tnp_DDE_dom"/>
</dbReference>
<dbReference type="InterPro" id="IPR047653">
    <property type="entry name" value="Tn3-like_transpos"/>
</dbReference>
<evidence type="ECO:0000256" key="2">
    <source>
        <dbReference type="ARBA" id="ARBA00022578"/>
    </source>
</evidence>
<reference evidence="6 7" key="1">
    <citation type="submission" date="2020-08" db="EMBL/GenBank/DDBJ databases">
        <title>Genomic Encyclopedia of Type Strains, Phase IV (KMG-IV): sequencing the most valuable type-strain genomes for metagenomic binning, comparative biology and taxonomic classification.</title>
        <authorList>
            <person name="Goeker M."/>
        </authorList>
    </citation>
    <scope>NUCLEOTIDE SEQUENCE [LARGE SCALE GENOMIC DNA]</scope>
    <source>
        <strain evidence="6 7">DSM 7465</strain>
    </source>
</reference>
<dbReference type="GO" id="GO:0004803">
    <property type="term" value="F:transposase activity"/>
    <property type="evidence" value="ECO:0007669"/>
    <property type="project" value="InterPro"/>
</dbReference>
<dbReference type="Pfam" id="PF01526">
    <property type="entry name" value="DDE_Tnp_Tn3"/>
    <property type="match status" value="1"/>
</dbReference>
<accession>A0A840HYH7</accession>
<evidence type="ECO:0000313" key="6">
    <source>
        <dbReference type="EMBL" id="MBB4642568.1"/>
    </source>
</evidence>
<gene>
    <name evidence="6" type="ORF">HNQ99_002904</name>
</gene>
<proteinExistence type="inferred from homology"/>
<keyword evidence="3" id="KW-0238">DNA-binding</keyword>
<sequence length="462" mass="51378">MLSTMKGLSGKDAALFAGDRLRFPKMPKDVEEDDDRSRENALRIYRLLPTVRITDVLHQVARWTGFIDHFTHVSTGMPPNDEKAFLASLIAEATNLGLARMADICDVASRRALLRMQTWHMRDETFRAALATLTDAIHAEPIAAWFGDGWRASADGQHFYVGGQGESGGTVNAHYGRDPIVKIYTTITDRYAPLHQTVIAGTAGEAIHALDGILGHGSNVEMGALHVDGGGASDIVFCVMSMMGLSFEPRIPRLSDRKLYAFEPRGRYGRLGPVFGHRLDENLIRSHWDDIHQIMAAMRNRVVTPSLILKKLSAYRQQNSLAAAMREIGRIERTLFTLRWFEDPDLRRLVTAELNKGEARNTLARAVAFHRLGRFRDRGMENQQVRAAALNLVTAAIILFNCKYLGRAADMFSITGQPLLEGSLGELSPLGWDHINLTGDYVFSDSSALDDHGFLPLRLSRG</sequence>
<evidence type="ECO:0000256" key="4">
    <source>
        <dbReference type="ARBA" id="ARBA00023172"/>
    </source>
</evidence>
<evidence type="ECO:0000256" key="1">
    <source>
        <dbReference type="ARBA" id="ARBA00009402"/>
    </source>
</evidence>
<organism evidence="6 7">
    <name type="scientific">Rhizorhapis suberifaciens</name>
    <name type="common">corky root of lettuce</name>
    <dbReference type="NCBI Taxonomy" id="13656"/>
    <lineage>
        <taxon>Bacteria</taxon>
        <taxon>Pseudomonadati</taxon>
        <taxon>Pseudomonadota</taxon>
        <taxon>Alphaproteobacteria</taxon>
        <taxon>Sphingomonadales</taxon>
        <taxon>Sphingomonadaceae</taxon>
        <taxon>Rhizorhapis</taxon>
    </lineage>
</organism>
<dbReference type="GO" id="GO:0003677">
    <property type="term" value="F:DNA binding"/>
    <property type="evidence" value="ECO:0007669"/>
    <property type="project" value="UniProtKB-KW"/>
</dbReference>
<keyword evidence="4" id="KW-0233">DNA recombination</keyword>
<keyword evidence="7" id="KW-1185">Reference proteome</keyword>
<feature type="domain" description="Tn3 transposase DDE" evidence="5">
    <location>
        <begin position="55"/>
        <end position="441"/>
    </location>
</feature>
<protein>
    <submittedName>
        <fullName evidence="6">TnpA family transposase</fullName>
    </submittedName>
</protein>